<gene>
    <name evidence="7" type="ORF">E3N88_42217</name>
</gene>
<dbReference type="Proteomes" id="UP000326396">
    <property type="component" value="Unassembled WGS sequence"/>
</dbReference>
<accession>A0A5N6LIM6</accession>
<dbReference type="InterPro" id="IPR036093">
    <property type="entry name" value="NAC_dom_sf"/>
</dbReference>
<comment type="subcellular location">
    <subcellularLocation>
        <location evidence="1">Nucleus</location>
    </subcellularLocation>
</comment>
<dbReference type="PANTHER" id="PTHR31744:SF230">
    <property type="entry name" value="NAC DOMAIN-CONTAINING PROTEIN"/>
    <property type="match status" value="1"/>
</dbReference>
<comment type="caution">
    <text evidence="7">The sequence shown here is derived from an EMBL/GenBank/DDBJ whole genome shotgun (WGS) entry which is preliminary data.</text>
</comment>
<feature type="domain" description="NAC" evidence="6">
    <location>
        <begin position="7"/>
        <end position="191"/>
    </location>
</feature>
<dbReference type="GO" id="GO:0005634">
    <property type="term" value="C:nucleus"/>
    <property type="evidence" value="ECO:0007669"/>
    <property type="project" value="UniProtKB-SubCell"/>
</dbReference>
<keyword evidence="3" id="KW-0238">DNA-binding</keyword>
<dbReference type="PROSITE" id="PS51005">
    <property type="entry name" value="NAC"/>
    <property type="match status" value="1"/>
</dbReference>
<dbReference type="Gene3D" id="2.170.150.80">
    <property type="entry name" value="NAC domain"/>
    <property type="match status" value="1"/>
</dbReference>
<dbReference type="FunFam" id="2.170.150.80:FF:000002">
    <property type="entry name" value="Nac domain-containing protein 86"/>
    <property type="match status" value="1"/>
</dbReference>
<protein>
    <recommendedName>
        <fullName evidence="6">NAC domain-containing protein</fullName>
    </recommendedName>
</protein>
<dbReference type="GO" id="GO:0006355">
    <property type="term" value="P:regulation of DNA-templated transcription"/>
    <property type="evidence" value="ECO:0007669"/>
    <property type="project" value="InterPro"/>
</dbReference>
<dbReference type="SUPFAM" id="SSF101941">
    <property type="entry name" value="NAC domain"/>
    <property type="match status" value="1"/>
</dbReference>
<dbReference type="OrthoDB" id="1919458at2759"/>
<evidence type="ECO:0000259" key="6">
    <source>
        <dbReference type="PROSITE" id="PS51005"/>
    </source>
</evidence>
<organism evidence="7 8">
    <name type="scientific">Mikania micrantha</name>
    <name type="common">bitter vine</name>
    <dbReference type="NCBI Taxonomy" id="192012"/>
    <lineage>
        <taxon>Eukaryota</taxon>
        <taxon>Viridiplantae</taxon>
        <taxon>Streptophyta</taxon>
        <taxon>Embryophyta</taxon>
        <taxon>Tracheophyta</taxon>
        <taxon>Spermatophyta</taxon>
        <taxon>Magnoliopsida</taxon>
        <taxon>eudicotyledons</taxon>
        <taxon>Gunneridae</taxon>
        <taxon>Pentapetalae</taxon>
        <taxon>asterids</taxon>
        <taxon>campanulids</taxon>
        <taxon>Asterales</taxon>
        <taxon>Asteraceae</taxon>
        <taxon>Asteroideae</taxon>
        <taxon>Heliantheae alliance</taxon>
        <taxon>Eupatorieae</taxon>
        <taxon>Mikania</taxon>
    </lineage>
</organism>
<evidence type="ECO:0000256" key="2">
    <source>
        <dbReference type="ARBA" id="ARBA00023015"/>
    </source>
</evidence>
<dbReference type="EMBL" id="SZYD01000421">
    <property type="protein sequence ID" value="KAD1846312.1"/>
    <property type="molecule type" value="Genomic_DNA"/>
</dbReference>
<evidence type="ECO:0000256" key="3">
    <source>
        <dbReference type="ARBA" id="ARBA00023125"/>
    </source>
</evidence>
<sequence>MNNFSHVPPGFRFHPTDEELVDYYLRKKIASKRIDLDIIKDVDLYRIEPWDLQGASVHLAPKLEVPENLHSKTINLCKLGTEEQNDWYFFSYKDKKYPTGNRTNRATKAGFWKATGRDKGVYSKQNLVGMRKTLVFYEGRAPNGQKSDWIMHEYRLETNENNITQASFLIPFCKQEAFMEEGWVVCRVFKKRITTVQRRMDEQDSLSWFDDQVSFMPKFESPRRIIHPYTSSGSYHHQLPPKSELNQLQYNLLQDQSLLQLPQLESHPRIQHHPAASFHTTTQQLNINLLYGNNDEQDLQVTDWRLLDKFVASQLSNDQEPCNLLPSSPHMAEHIHLLRSESKSDEMASECASVSTSTCQVDLWK</sequence>
<keyword evidence="5" id="KW-0539">Nucleus</keyword>
<proteinExistence type="predicted"/>
<dbReference type="GO" id="GO:0003677">
    <property type="term" value="F:DNA binding"/>
    <property type="evidence" value="ECO:0007669"/>
    <property type="project" value="UniProtKB-KW"/>
</dbReference>
<keyword evidence="2" id="KW-0805">Transcription regulation</keyword>
<dbReference type="Pfam" id="PF02365">
    <property type="entry name" value="NAM"/>
    <property type="match status" value="1"/>
</dbReference>
<name>A0A5N6LIM6_9ASTR</name>
<dbReference type="InterPro" id="IPR003441">
    <property type="entry name" value="NAC-dom"/>
</dbReference>
<keyword evidence="8" id="KW-1185">Reference proteome</keyword>
<dbReference type="PANTHER" id="PTHR31744">
    <property type="entry name" value="PROTEIN CUP-SHAPED COTYLEDON 2-RELATED"/>
    <property type="match status" value="1"/>
</dbReference>
<evidence type="ECO:0000313" key="8">
    <source>
        <dbReference type="Proteomes" id="UP000326396"/>
    </source>
</evidence>
<evidence type="ECO:0000256" key="4">
    <source>
        <dbReference type="ARBA" id="ARBA00023163"/>
    </source>
</evidence>
<reference evidence="7 8" key="1">
    <citation type="submission" date="2019-05" db="EMBL/GenBank/DDBJ databases">
        <title>Mikania micrantha, genome provides insights into the molecular mechanism of rapid growth.</title>
        <authorList>
            <person name="Liu B."/>
        </authorList>
    </citation>
    <scope>NUCLEOTIDE SEQUENCE [LARGE SCALE GENOMIC DNA]</scope>
    <source>
        <strain evidence="7">NLD-2019</strain>
        <tissue evidence="7">Leaf</tissue>
    </source>
</reference>
<evidence type="ECO:0000256" key="5">
    <source>
        <dbReference type="ARBA" id="ARBA00023242"/>
    </source>
</evidence>
<keyword evidence="4" id="KW-0804">Transcription</keyword>
<evidence type="ECO:0000256" key="1">
    <source>
        <dbReference type="ARBA" id="ARBA00004123"/>
    </source>
</evidence>
<evidence type="ECO:0000313" key="7">
    <source>
        <dbReference type="EMBL" id="KAD1846312.1"/>
    </source>
</evidence>
<dbReference type="AlphaFoldDB" id="A0A5N6LIM6"/>